<sequence length="282" mass="31917">MKKSILNIKPAVLLITAIAIFSSCKEDKLDLFEGETNIYFSLQNRRESDNHFNFSYTFNDVYYSKQWYITVPMDSISLSYGYLEKGLLPIDTTYVPVSIMGNLADYDRTISYKLASTSTAVENSDFKILEAKIPANKEVGAIVIELYREKYTEETKTIDLTLVPGNDFYTNYKEVLRSATDTLKASTIDFRVTVSDFLTLPLLWNNWAYYLGTFSAKKVFLLKELVNLDIEIFYVASTAEGPTIAQVTAWGGLLKKYLAEQKAAGNTIYEENGEEMSAGLYA</sequence>
<dbReference type="Proteomes" id="UP000555103">
    <property type="component" value="Unassembled WGS sequence"/>
</dbReference>
<proteinExistence type="predicted"/>
<dbReference type="RefSeq" id="WP_183306589.1">
    <property type="nucleotide sequence ID" value="NZ_JACIEP010000005.1"/>
</dbReference>
<protein>
    <recommendedName>
        <fullName evidence="3">DUF4843 domain-containing protein</fullName>
    </recommendedName>
</protein>
<comment type="caution">
    <text evidence="1">The sequence shown here is derived from an EMBL/GenBank/DDBJ whole genome shotgun (WGS) entry which is preliminary data.</text>
</comment>
<dbReference type="PROSITE" id="PS51257">
    <property type="entry name" value="PROKAR_LIPOPROTEIN"/>
    <property type="match status" value="1"/>
</dbReference>
<gene>
    <name evidence="1" type="ORF">GGR21_001550</name>
</gene>
<accession>A0A840CRV3</accession>
<dbReference type="AlphaFoldDB" id="A0A840CRV3"/>
<name>A0A840CRV3_9BACT</name>
<organism evidence="1 2">
    <name type="scientific">Dysgonomonas hofstadii</name>
    <dbReference type="NCBI Taxonomy" id="637886"/>
    <lineage>
        <taxon>Bacteria</taxon>
        <taxon>Pseudomonadati</taxon>
        <taxon>Bacteroidota</taxon>
        <taxon>Bacteroidia</taxon>
        <taxon>Bacteroidales</taxon>
        <taxon>Dysgonomonadaceae</taxon>
        <taxon>Dysgonomonas</taxon>
    </lineage>
</organism>
<dbReference type="Pfam" id="PF16132">
    <property type="entry name" value="DUF4843"/>
    <property type="match status" value="1"/>
</dbReference>
<dbReference type="InterPro" id="IPR032299">
    <property type="entry name" value="DUF4843"/>
</dbReference>
<evidence type="ECO:0000313" key="1">
    <source>
        <dbReference type="EMBL" id="MBB4035655.1"/>
    </source>
</evidence>
<evidence type="ECO:0008006" key="3">
    <source>
        <dbReference type="Google" id="ProtNLM"/>
    </source>
</evidence>
<evidence type="ECO:0000313" key="2">
    <source>
        <dbReference type="Proteomes" id="UP000555103"/>
    </source>
</evidence>
<reference evidence="1 2" key="1">
    <citation type="submission" date="2020-08" db="EMBL/GenBank/DDBJ databases">
        <title>Genomic Encyclopedia of Type Strains, Phase IV (KMG-IV): sequencing the most valuable type-strain genomes for metagenomic binning, comparative biology and taxonomic classification.</title>
        <authorList>
            <person name="Goeker M."/>
        </authorList>
    </citation>
    <scope>NUCLEOTIDE SEQUENCE [LARGE SCALE GENOMIC DNA]</scope>
    <source>
        <strain evidence="1 2">DSM 104969</strain>
    </source>
</reference>
<dbReference type="EMBL" id="JACIEP010000005">
    <property type="protein sequence ID" value="MBB4035655.1"/>
    <property type="molecule type" value="Genomic_DNA"/>
</dbReference>
<keyword evidence="2" id="KW-1185">Reference proteome</keyword>